<feature type="compositionally biased region" description="Basic and acidic residues" evidence="1">
    <location>
        <begin position="30"/>
        <end position="39"/>
    </location>
</feature>
<keyword evidence="3" id="KW-1185">Reference proteome</keyword>
<reference evidence="2 3" key="1">
    <citation type="journal article" date="2012" name="Genome Biol.">
        <title>Genome and low-iron response of an oceanic diatom adapted to chronic iron limitation.</title>
        <authorList>
            <person name="Lommer M."/>
            <person name="Specht M."/>
            <person name="Roy A.S."/>
            <person name="Kraemer L."/>
            <person name="Andreson R."/>
            <person name="Gutowska M.A."/>
            <person name="Wolf J."/>
            <person name="Bergner S.V."/>
            <person name="Schilhabel M.B."/>
            <person name="Klostermeier U.C."/>
            <person name="Beiko R.G."/>
            <person name="Rosenstiel P."/>
            <person name="Hippler M."/>
            <person name="Laroche J."/>
        </authorList>
    </citation>
    <scope>NUCLEOTIDE SEQUENCE [LARGE SCALE GENOMIC DNA]</scope>
    <source>
        <strain evidence="2 3">CCMP1005</strain>
    </source>
</reference>
<dbReference type="EMBL" id="AGNL01002000">
    <property type="protein sequence ID" value="EJK76566.1"/>
    <property type="molecule type" value="Genomic_DNA"/>
</dbReference>
<evidence type="ECO:0000313" key="2">
    <source>
        <dbReference type="EMBL" id="EJK76566.1"/>
    </source>
</evidence>
<evidence type="ECO:0000256" key="1">
    <source>
        <dbReference type="SAM" id="MobiDB-lite"/>
    </source>
</evidence>
<organism evidence="2 3">
    <name type="scientific">Thalassiosira oceanica</name>
    <name type="common">Marine diatom</name>
    <dbReference type="NCBI Taxonomy" id="159749"/>
    <lineage>
        <taxon>Eukaryota</taxon>
        <taxon>Sar</taxon>
        <taxon>Stramenopiles</taxon>
        <taxon>Ochrophyta</taxon>
        <taxon>Bacillariophyta</taxon>
        <taxon>Coscinodiscophyceae</taxon>
        <taxon>Thalassiosirophycidae</taxon>
        <taxon>Thalassiosirales</taxon>
        <taxon>Thalassiosiraceae</taxon>
        <taxon>Thalassiosira</taxon>
    </lineage>
</organism>
<sequence length="112" mass="11317">MGIGVEARGVSQSSPPEPLTPHAPPPGVPERARAPHPDARTAQGAPPASGRVVHTSMVSSLVSGGCRRVTDHAMSSYARGHQPSVHIVPDGDVDATMRLGGAGDTLGFGPGL</sequence>
<evidence type="ECO:0000313" key="3">
    <source>
        <dbReference type="Proteomes" id="UP000266841"/>
    </source>
</evidence>
<dbReference type="AlphaFoldDB" id="K0TMW0"/>
<feature type="region of interest" description="Disordered" evidence="1">
    <location>
        <begin position="1"/>
        <end position="51"/>
    </location>
</feature>
<accession>K0TMW0</accession>
<name>K0TMW0_THAOC</name>
<comment type="caution">
    <text evidence="2">The sequence shown here is derived from an EMBL/GenBank/DDBJ whole genome shotgun (WGS) entry which is preliminary data.</text>
</comment>
<dbReference type="Proteomes" id="UP000266841">
    <property type="component" value="Unassembled WGS sequence"/>
</dbReference>
<gene>
    <name evidence="2" type="ORF">THAOC_01666</name>
</gene>
<feature type="non-terminal residue" evidence="2">
    <location>
        <position position="112"/>
    </location>
</feature>
<feature type="compositionally biased region" description="Pro residues" evidence="1">
    <location>
        <begin position="15"/>
        <end position="28"/>
    </location>
</feature>
<proteinExistence type="predicted"/>
<protein>
    <submittedName>
        <fullName evidence="2">Uncharacterized protein</fullName>
    </submittedName>
</protein>